<sequence length="177" mass="20143">MELCQILTRDFLNGLPGSLENVRLPKIEYFVLHYGARSQIETRRCTKKLVKQVREVTRQREERKWEPPIGAIAFDELHSRLGSGIVARSALGTVLVSRSILHVEVGTVFAAEAFACSWAILIGLEMGFTFIRLKHASYFENQLAYFLAKESLRSGKGFYLEDVVPSYAMRTMKAERV</sequence>
<dbReference type="AlphaFoldDB" id="A0A7J8T2Q1"/>
<comment type="caution">
    <text evidence="1">The sequence shown here is derived from an EMBL/GenBank/DDBJ whole genome shotgun (WGS) entry which is preliminary data.</text>
</comment>
<accession>A0A7J8T2Q1</accession>
<keyword evidence="2" id="KW-1185">Reference proteome</keyword>
<evidence type="ECO:0008006" key="3">
    <source>
        <dbReference type="Google" id="ProtNLM"/>
    </source>
</evidence>
<evidence type="ECO:0000313" key="1">
    <source>
        <dbReference type="EMBL" id="MBA0632340.1"/>
    </source>
</evidence>
<gene>
    <name evidence="1" type="ORF">Godav_001101</name>
</gene>
<reference evidence="1 2" key="1">
    <citation type="journal article" date="2019" name="Genome Biol. Evol.">
        <title>Insights into the evolution of the New World diploid cottons (Gossypium, subgenus Houzingenia) based on genome sequencing.</title>
        <authorList>
            <person name="Grover C.E."/>
            <person name="Arick M.A. 2nd"/>
            <person name="Thrash A."/>
            <person name="Conover J.L."/>
            <person name="Sanders W.S."/>
            <person name="Peterson D.G."/>
            <person name="Frelichowski J.E."/>
            <person name="Scheffler J.A."/>
            <person name="Scheffler B.E."/>
            <person name="Wendel J.F."/>
        </authorList>
    </citation>
    <scope>NUCLEOTIDE SEQUENCE [LARGE SCALE GENOMIC DNA]</scope>
    <source>
        <strain evidence="1">27</strain>
        <tissue evidence="1">Leaf</tissue>
    </source>
</reference>
<proteinExistence type="predicted"/>
<dbReference type="Proteomes" id="UP000593561">
    <property type="component" value="Unassembled WGS sequence"/>
</dbReference>
<organism evidence="1 2">
    <name type="scientific">Gossypium davidsonii</name>
    <name type="common">Davidson's cotton</name>
    <name type="synonym">Gossypium klotzschianum subsp. davidsonii</name>
    <dbReference type="NCBI Taxonomy" id="34287"/>
    <lineage>
        <taxon>Eukaryota</taxon>
        <taxon>Viridiplantae</taxon>
        <taxon>Streptophyta</taxon>
        <taxon>Embryophyta</taxon>
        <taxon>Tracheophyta</taxon>
        <taxon>Spermatophyta</taxon>
        <taxon>Magnoliopsida</taxon>
        <taxon>eudicotyledons</taxon>
        <taxon>Gunneridae</taxon>
        <taxon>Pentapetalae</taxon>
        <taxon>rosids</taxon>
        <taxon>malvids</taxon>
        <taxon>Malvales</taxon>
        <taxon>Malvaceae</taxon>
        <taxon>Malvoideae</taxon>
        <taxon>Gossypium</taxon>
    </lineage>
</organism>
<dbReference type="EMBL" id="JABFAC010000013">
    <property type="protein sequence ID" value="MBA0632340.1"/>
    <property type="molecule type" value="Genomic_DNA"/>
</dbReference>
<evidence type="ECO:0000313" key="2">
    <source>
        <dbReference type="Proteomes" id="UP000593561"/>
    </source>
</evidence>
<protein>
    <recommendedName>
        <fullName evidence="3">RNase H type-1 domain-containing protein</fullName>
    </recommendedName>
</protein>
<name>A0A7J8T2Q1_GOSDV</name>